<dbReference type="EMBL" id="KZ613854">
    <property type="protein sequence ID" value="PMD55910.1"/>
    <property type="molecule type" value="Genomic_DNA"/>
</dbReference>
<dbReference type="OrthoDB" id="10453695at2759"/>
<dbReference type="RefSeq" id="XP_024732814.1">
    <property type="nucleotide sequence ID" value="XM_024888747.1"/>
</dbReference>
<sequence>MPSPLHCATRPHVWRFAGLLFGLRAPLLHAYGLALACHLRTVVSRHPPISRGWPPLHQICDRPWAHANTWYVTLSCPPHRQGAPQSGSTLKPFGVSAMAQERVARVAPGVQVSRCPLPRDAQRCPSLCPQALTVRFARWTMVLKEAD</sequence>
<proteinExistence type="predicted"/>
<reference evidence="1 2" key="1">
    <citation type="submission" date="2016-04" db="EMBL/GenBank/DDBJ databases">
        <title>A degradative enzymes factory behind the ericoid mycorrhizal symbiosis.</title>
        <authorList>
            <consortium name="DOE Joint Genome Institute"/>
            <person name="Martino E."/>
            <person name="Morin E."/>
            <person name="Grelet G."/>
            <person name="Kuo A."/>
            <person name="Kohler A."/>
            <person name="Daghino S."/>
            <person name="Barry K."/>
            <person name="Choi C."/>
            <person name="Cichocki N."/>
            <person name="Clum A."/>
            <person name="Copeland A."/>
            <person name="Hainaut M."/>
            <person name="Haridas S."/>
            <person name="Labutti K."/>
            <person name="Lindquist E."/>
            <person name="Lipzen A."/>
            <person name="Khouja H.-R."/>
            <person name="Murat C."/>
            <person name="Ohm R."/>
            <person name="Olson A."/>
            <person name="Spatafora J."/>
            <person name="Veneault-Fourrey C."/>
            <person name="Henrissat B."/>
            <person name="Grigoriev I."/>
            <person name="Martin F."/>
            <person name="Perotto S."/>
        </authorList>
    </citation>
    <scope>NUCLEOTIDE SEQUENCE [LARGE SCALE GENOMIC DNA]</scope>
    <source>
        <strain evidence="1 2">E</strain>
    </source>
</reference>
<dbReference type="GeneID" id="36596823"/>
<keyword evidence="2" id="KW-1185">Reference proteome</keyword>
<gene>
    <name evidence="1" type="ORF">K444DRAFT_83385</name>
</gene>
<dbReference type="Proteomes" id="UP000235371">
    <property type="component" value="Unassembled WGS sequence"/>
</dbReference>
<evidence type="ECO:0000313" key="2">
    <source>
        <dbReference type="Proteomes" id="UP000235371"/>
    </source>
</evidence>
<name>A0A2J6SYR7_9HELO</name>
<dbReference type="AlphaFoldDB" id="A0A2J6SYR7"/>
<evidence type="ECO:0000313" key="1">
    <source>
        <dbReference type="EMBL" id="PMD55910.1"/>
    </source>
</evidence>
<dbReference type="InParanoid" id="A0A2J6SYR7"/>
<organism evidence="1 2">
    <name type="scientific">Hyaloscypha bicolor E</name>
    <dbReference type="NCBI Taxonomy" id="1095630"/>
    <lineage>
        <taxon>Eukaryota</taxon>
        <taxon>Fungi</taxon>
        <taxon>Dikarya</taxon>
        <taxon>Ascomycota</taxon>
        <taxon>Pezizomycotina</taxon>
        <taxon>Leotiomycetes</taxon>
        <taxon>Helotiales</taxon>
        <taxon>Hyaloscyphaceae</taxon>
        <taxon>Hyaloscypha</taxon>
        <taxon>Hyaloscypha bicolor</taxon>
    </lineage>
</organism>
<accession>A0A2J6SYR7</accession>
<protein>
    <submittedName>
        <fullName evidence="1">Uncharacterized protein</fullName>
    </submittedName>
</protein>